<proteinExistence type="predicted"/>
<dbReference type="PRINTS" id="PR00068">
    <property type="entry name" value="CUZNDISMTASE"/>
</dbReference>
<protein>
    <submittedName>
        <fullName evidence="2">Superoxide dismutase</fullName>
    </submittedName>
</protein>
<evidence type="ECO:0000313" key="3">
    <source>
        <dbReference type="Proteomes" id="UP000595437"/>
    </source>
</evidence>
<name>A0A7T8QUN5_CALRO</name>
<dbReference type="OrthoDB" id="2015551at2759"/>
<dbReference type="PROSITE" id="PS00087">
    <property type="entry name" value="SOD_CU_ZN_1"/>
    <property type="match status" value="1"/>
</dbReference>
<accession>A0A7T8QUN5</accession>
<dbReference type="Pfam" id="PF00080">
    <property type="entry name" value="Sod_Cu"/>
    <property type="match status" value="1"/>
</dbReference>
<dbReference type="InterPro" id="IPR001424">
    <property type="entry name" value="SOD_Cu_Zn_dom"/>
</dbReference>
<feature type="domain" description="Superoxide dismutase copper/zinc binding" evidence="1">
    <location>
        <begin position="23"/>
        <end position="123"/>
    </location>
</feature>
<evidence type="ECO:0000259" key="1">
    <source>
        <dbReference type="Pfam" id="PF00080"/>
    </source>
</evidence>
<keyword evidence="3" id="KW-1185">Reference proteome</keyword>
<dbReference type="PANTHER" id="PTHR10003">
    <property type="entry name" value="SUPEROXIDE DISMUTASE CU-ZN -RELATED"/>
    <property type="match status" value="1"/>
</dbReference>
<gene>
    <name evidence="2" type="ORF">FKW44_000149</name>
</gene>
<reference evidence="3" key="1">
    <citation type="submission" date="2021-01" db="EMBL/GenBank/DDBJ databases">
        <title>Caligus Genome Assembly.</title>
        <authorList>
            <person name="Gallardo-Escarate C."/>
        </authorList>
    </citation>
    <scope>NUCLEOTIDE SEQUENCE [LARGE SCALE GENOMIC DNA]</scope>
</reference>
<dbReference type="InterPro" id="IPR018152">
    <property type="entry name" value="SOD_Cu/Zn_BS"/>
</dbReference>
<dbReference type="PROSITE" id="PS00332">
    <property type="entry name" value="SOD_CU_ZN_2"/>
    <property type="match status" value="1"/>
</dbReference>
<dbReference type="Gene3D" id="2.60.40.200">
    <property type="entry name" value="Superoxide dismutase, copper/zinc binding domain"/>
    <property type="match status" value="1"/>
</dbReference>
<evidence type="ECO:0000313" key="2">
    <source>
        <dbReference type="EMBL" id="QQP55716.1"/>
    </source>
</evidence>
<sequence>GDTTKPVGEVYFIQMPGGEVIVKGGHGFHVHQNPSLEDDCKGAGPHFNPFGQTHGHKASAMRHVGDLGNILTSEGSSHTRIHKVDNVISTNMGESNIMGVPWSYMPGSLKTGNAGARVACGIIEKIL</sequence>
<dbReference type="Proteomes" id="UP000595437">
    <property type="component" value="Chromosome 1"/>
</dbReference>
<dbReference type="InterPro" id="IPR024134">
    <property type="entry name" value="SOD_Cu/Zn_/chaperone"/>
</dbReference>
<dbReference type="GO" id="GO:0005507">
    <property type="term" value="F:copper ion binding"/>
    <property type="evidence" value="ECO:0007669"/>
    <property type="project" value="InterPro"/>
</dbReference>
<feature type="non-terminal residue" evidence="2">
    <location>
        <position position="1"/>
    </location>
</feature>
<dbReference type="InterPro" id="IPR036423">
    <property type="entry name" value="SOD-like_Cu/Zn_dom_sf"/>
</dbReference>
<dbReference type="AlphaFoldDB" id="A0A7T8QUN5"/>
<organism evidence="2 3">
    <name type="scientific">Caligus rogercresseyi</name>
    <name type="common">Sea louse</name>
    <dbReference type="NCBI Taxonomy" id="217165"/>
    <lineage>
        <taxon>Eukaryota</taxon>
        <taxon>Metazoa</taxon>
        <taxon>Ecdysozoa</taxon>
        <taxon>Arthropoda</taxon>
        <taxon>Crustacea</taxon>
        <taxon>Multicrustacea</taxon>
        <taxon>Hexanauplia</taxon>
        <taxon>Copepoda</taxon>
        <taxon>Siphonostomatoida</taxon>
        <taxon>Caligidae</taxon>
        <taxon>Caligus</taxon>
    </lineage>
</organism>
<dbReference type="GO" id="GO:0006801">
    <property type="term" value="P:superoxide metabolic process"/>
    <property type="evidence" value="ECO:0007669"/>
    <property type="project" value="InterPro"/>
</dbReference>
<feature type="non-terminal residue" evidence="2">
    <location>
        <position position="127"/>
    </location>
</feature>
<dbReference type="SUPFAM" id="SSF49329">
    <property type="entry name" value="Cu,Zn superoxide dismutase-like"/>
    <property type="match status" value="1"/>
</dbReference>
<dbReference type="EMBL" id="CP045890">
    <property type="protein sequence ID" value="QQP55716.1"/>
    <property type="molecule type" value="Genomic_DNA"/>
</dbReference>